<evidence type="ECO:0000313" key="6">
    <source>
        <dbReference type="EMBL" id="KAK8488167.1"/>
    </source>
</evidence>
<dbReference type="InterPro" id="IPR044788">
    <property type="entry name" value="X8_dom_prot"/>
</dbReference>
<keyword evidence="2" id="KW-0472">Membrane</keyword>
<keyword evidence="2" id="KW-0336">GPI-anchor</keyword>
<dbReference type="Gene3D" id="1.20.58.1040">
    <property type="match status" value="1"/>
</dbReference>
<organism evidence="6 7">
    <name type="scientific">Hibiscus sabdariffa</name>
    <name type="common">roselle</name>
    <dbReference type="NCBI Taxonomy" id="183260"/>
    <lineage>
        <taxon>Eukaryota</taxon>
        <taxon>Viridiplantae</taxon>
        <taxon>Streptophyta</taxon>
        <taxon>Embryophyta</taxon>
        <taxon>Tracheophyta</taxon>
        <taxon>Spermatophyta</taxon>
        <taxon>Magnoliopsida</taxon>
        <taxon>eudicotyledons</taxon>
        <taxon>Gunneridae</taxon>
        <taxon>Pentapetalae</taxon>
        <taxon>rosids</taxon>
        <taxon>malvids</taxon>
        <taxon>Malvales</taxon>
        <taxon>Malvaceae</taxon>
        <taxon>Malvoideae</taxon>
        <taxon>Hibiscus</taxon>
    </lineage>
</organism>
<comment type="subcellular location">
    <subcellularLocation>
        <location evidence="1">Cell membrane</location>
        <topology evidence="1">Lipid-anchor</topology>
        <topology evidence="1">GPI-anchor</topology>
    </subcellularLocation>
</comment>
<evidence type="ECO:0000256" key="4">
    <source>
        <dbReference type="SAM" id="SignalP"/>
    </source>
</evidence>
<evidence type="ECO:0000256" key="3">
    <source>
        <dbReference type="ARBA" id="ARBA00022729"/>
    </source>
</evidence>
<proteinExistence type="predicted"/>
<dbReference type="InterPro" id="IPR012946">
    <property type="entry name" value="X8"/>
</dbReference>
<dbReference type="Pfam" id="PF07983">
    <property type="entry name" value="X8"/>
    <property type="match status" value="1"/>
</dbReference>
<gene>
    <name evidence="6" type="ORF">V6N11_073214</name>
</gene>
<evidence type="ECO:0000256" key="2">
    <source>
        <dbReference type="ARBA" id="ARBA00022622"/>
    </source>
</evidence>
<evidence type="ECO:0000313" key="7">
    <source>
        <dbReference type="Proteomes" id="UP001396334"/>
    </source>
</evidence>
<reference evidence="6 7" key="1">
    <citation type="journal article" date="2024" name="G3 (Bethesda)">
        <title>Genome assembly of Hibiscus sabdariffa L. provides insights into metabolisms of medicinal natural products.</title>
        <authorList>
            <person name="Kim T."/>
        </authorList>
    </citation>
    <scope>NUCLEOTIDE SEQUENCE [LARGE SCALE GENOMIC DNA]</scope>
    <source>
        <strain evidence="6">TK-2024</strain>
        <tissue evidence="6">Old leaves</tissue>
    </source>
</reference>
<feature type="domain" description="X8" evidence="5">
    <location>
        <begin position="42"/>
        <end position="126"/>
    </location>
</feature>
<evidence type="ECO:0000259" key="5">
    <source>
        <dbReference type="SMART" id="SM00768"/>
    </source>
</evidence>
<feature type="signal peptide" evidence="4">
    <location>
        <begin position="1"/>
        <end position="28"/>
    </location>
</feature>
<evidence type="ECO:0000256" key="1">
    <source>
        <dbReference type="ARBA" id="ARBA00004609"/>
    </source>
</evidence>
<dbReference type="EMBL" id="JBBPBN010000359">
    <property type="protein sequence ID" value="KAK8488167.1"/>
    <property type="molecule type" value="Genomic_DNA"/>
</dbReference>
<accession>A0ABR2A574</accession>
<dbReference type="PANTHER" id="PTHR31044">
    <property type="entry name" value="BETA-1,3 GLUCANASE"/>
    <property type="match status" value="1"/>
</dbReference>
<sequence length="157" mass="16974">MESLSRVSFLLLATVVFHLISSTAVVESHGVVLPDGSTLPRQWCVAKPGVSDADLQGQLDWACSQKKVDCRPIQPGAACAEPVTVRSRASFAMNAYFQKHDSEPNSCNFSGTAMVVNEDPSKLNTFGFIFGLVMATANISEELDKERSVMCEGFALL</sequence>
<keyword evidence="2" id="KW-0325">Glycoprotein</keyword>
<dbReference type="SMART" id="SM00768">
    <property type="entry name" value="X8"/>
    <property type="match status" value="1"/>
</dbReference>
<protein>
    <recommendedName>
        <fullName evidence="5">X8 domain-containing protein</fullName>
    </recommendedName>
</protein>
<name>A0ABR2A574_9ROSI</name>
<feature type="chain" id="PRO_5045482914" description="X8 domain-containing protein" evidence="4">
    <location>
        <begin position="29"/>
        <end position="157"/>
    </location>
</feature>
<keyword evidence="3 4" id="KW-0732">Signal</keyword>
<dbReference type="Proteomes" id="UP001396334">
    <property type="component" value="Unassembled WGS sequence"/>
</dbReference>
<dbReference type="PANTHER" id="PTHR31044:SF52">
    <property type="entry name" value="OS01G0631500 PROTEIN"/>
    <property type="match status" value="1"/>
</dbReference>
<comment type="caution">
    <text evidence="6">The sequence shown here is derived from an EMBL/GenBank/DDBJ whole genome shotgun (WGS) entry which is preliminary data.</text>
</comment>
<keyword evidence="2" id="KW-0449">Lipoprotein</keyword>
<keyword evidence="7" id="KW-1185">Reference proteome</keyword>